<sequence>MSLLVESLLERGAAEGEGIPDQTASDLPPFTFDDIYSSSFSYSSFYPNWVSASEYLYRDSEGIKKFDLETNTSVIVADNEFYQNTGGSSWSLSQDEQFLLVRTAYIKQWRYSYNGSYAVYQISE</sequence>
<gene>
    <name evidence="1" type="ORF">CVLEPA_LOCUS2884</name>
    <name evidence="2" type="ORF">CVLEPA_LOCUS2892</name>
</gene>
<name>A0ABP0F4C1_CLALP</name>
<dbReference type="Gene3D" id="2.140.10.30">
    <property type="entry name" value="Dipeptidylpeptidase IV, N-terminal domain"/>
    <property type="match status" value="1"/>
</dbReference>
<protein>
    <submittedName>
        <fullName evidence="1">Uncharacterized protein</fullName>
    </submittedName>
</protein>
<proteinExistence type="predicted"/>
<dbReference type="Proteomes" id="UP001642483">
    <property type="component" value="Unassembled WGS sequence"/>
</dbReference>
<comment type="caution">
    <text evidence="1">The sequence shown here is derived from an EMBL/GenBank/DDBJ whole genome shotgun (WGS) entry which is preliminary data.</text>
</comment>
<reference evidence="1 3" key="1">
    <citation type="submission" date="2024-02" db="EMBL/GenBank/DDBJ databases">
        <authorList>
            <person name="Daric V."/>
            <person name="Darras S."/>
        </authorList>
    </citation>
    <scope>NUCLEOTIDE SEQUENCE [LARGE SCALE GENOMIC DNA]</scope>
</reference>
<evidence type="ECO:0000313" key="2">
    <source>
        <dbReference type="EMBL" id="CAK8673110.1"/>
    </source>
</evidence>
<accession>A0ABP0F4C1</accession>
<dbReference type="SUPFAM" id="SSF82171">
    <property type="entry name" value="DPP6 N-terminal domain-like"/>
    <property type="match status" value="1"/>
</dbReference>
<organism evidence="1 3">
    <name type="scientific">Clavelina lepadiformis</name>
    <name type="common">Light-bulb sea squirt</name>
    <name type="synonym">Ascidia lepadiformis</name>
    <dbReference type="NCBI Taxonomy" id="159417"/>
    <lineage>
        <taxon>Eukaryota</taxon>
        <taxon>Metazoa</taxon>
        <taxon>Chordata</taxon>
        <taxon>Tunicata</taxon>
        <taxon>Ascidiacea</taxon>
        <taxon>Aplousobranchia</taxon>
        <taxon>Clavelinidae</taxon>
        <taxon>Clavelina</taxon>
    </lineage>
</organism>
<keyword evidence="3" id="KW-1185">Reference proteome</keyword>
<dbReference type="EMBL" id="CAWYQH010000002">
    <property type="protein sequence ID" value="CAK8673110.1"/>
    <property type="molecule type" value="Genomic_DNA"/>
</dbReference>
<dbReference type="EMBL" id="CAWYQH010000002">
    <property type="protein sequence ID" value="CAK8673102.1"/>
    <property type="molecule type" value="Genomic_DNA"/>
</dbReference>
<evidence type="ECO:0000313" key="3">
    <source>
        <dbReference type="Proteomes" id="UP001642483"/>
    </source>
</evidence>
<evidence type="ECO:0000313" key="1">
    <source>
        <dbReference type="EMBL" id="CAK8673102.1"/>
    </source>
</evidence>